<dbReference type="Proteomes" id="UP000191039">
    <property type="component" value="Unassembled WGS sequence"/>
</dbReference>
<protein>
    <submittedName>
        <fullName evidence="2">Uncharacterized protein</fullName>
    </submittedName>
</protein>
<evidence type="ECO:0000313" key="2">
    <source>
        <dbReference type="EMBL" id="PEG54589.1"/>
    </source>
</evidence>
<name>A0A1Q4HEV2_9MYCO</name>
<keyword evidence="4" id="KW-1185">Reference proteome</keyword>
<sequence>MYLSAERVALVNHTIRTTFEQTCVAWQAIPHWDTGDPGQTNVSDNNSGVVKVESPFEPLTPSVAELMAPTPDALLDKVNAAVAKLAVKVDEYVFPILRQKAAAVEDVPNPGLPGPDIVNAFIAARIALETAGFRAPATLFGDVKAMQALYQLYGGYNPVKNPLLDAGNISDFHHITKVFDNVLLLPNVSAAAGRTEHAIMLGRRQRIAPGAASQASAGEEPVDLAVSIPPSFEIVGETGANLITLNVRIRCAVRPKTPGGLVVITGA</sequence>
<proteinExistence type="predicted"/>
<reference evidence="1 3" key="1">
    <citation type="submission" date="2016-09" db="EMBL/GenBank/DDBJ databases">
        <title>genome sequences of unsequenced Mycobacteria.</title>
        <authorList>
            <person name="Greninger A.L."/>
            <person name="Jerome K.R."/>
            <person name="Mcnair B."/>
            <person name="Wallis C."/>
            <person name="Fang F."/>
        </authorList>
    </citation>
    <scope>NUCLEOTIDE SEQUENCE [LARGE SCALE GENOMIC DNA]</scope>
    <source>
        <strain evidence="1 3">BM1</strain>
    </source>
</reference>
<gene>
    <name evidence="1" type="ORF">BV510_05580</name>
    <name evidence="2" type="ORF">CRI78_10395</name>
</gene>
<organism evidence="2 4">
    <name type="scientific">Mycolicibacterium diernhoferi</name>
    <dbReference type="NCBI Taxonomy" id="1801"/>
    <lineage>
        <taxon>Bacteria</taxon>
        <taxon>Bacillati</taxon>
        <taxon>Actinomycetota</taxon>
        <taxon>Actinomycetes</taxon>
        <taxon>Mycobacteriales</taxon>
        <taxon>Mycobacteriaceae</taxon>
        <taxon>Mycolicibacterium</taxon>
    </lineage>
</organism>
<dbReference type="EMBL" id="PDCR01000011">
    <property type="protein sequence ID" value="PEG54589.1"/>
    <property type="molecule type" value="Genomic_DNA"/>
</dbReference>
<dbReference type="STRING" id="1801.BRW64_11645"/>
<dbReference type="RefSeq" id="WP_073856393.1">
    <property type="nucleotide sequence ID" value="NZ_BAAATC010000020.1"/>
</dbReference>
<evidence type="ECO:0000313" key="4">
    <source>
        <dbReference type="Proteomes" id="UP000220340"/>
    </source>
</evidence>
<dbReference type="Proteomes" id="UP000220340">
    <property type="component" value="Unassembled WGS sequence"/>
</dbReference>
<evidence type="ECO:0000313" key="1">
    <source>
        <dbReference type="EMBL" id="OPE55320.1"/>
    </source>
</evidence>
<dbReference type="OrthoDB" id="4702705at2"/>
<accession>A0A1Q4HEV2</accession>
<comment type="caution">
    <text evidence="2">The sequence shown here is derived from an EMBL/GenBank/DDBJ whole genome shotgun (WGS) entry which is preliminary data.</text>
</comment>
<dbReference type="AlphaFoldDB" id="A0A1Q4HEV2"/>
<dbReference type="EMBL" id="MIJD01000036">
    <property type="protein sequence ID" value="OPE55320.1"/>
    <property type="molecule type" value="Genomic_DNA"/>
</dbReference>
<evidence type="ECO:0000313" key="3">
    <source>
        <dbReference type="Proteomes" id="UP000191039"/>
    </source>
</evidence>
<reference evidence="2 4" key="2">
    <citation type="submission" date="2017-10" db="EMBL/GenBank/DDBJ databases">
        <title>The new phylogeny of genus Mycobacterium.</title>
        <authorList>
            <person name="Tortoli E."/>
            <person name="Trovato A."/>
            <person name="Cirillo D.M."/>
        </authorList>
    </citation>
    <scope>NUCLEOTIDE SEQUENCE [LARGE SCALE GENOMIC DNA]</scope>
    <source>
        <strain evidence="2 4">IP141170001</strain>
    </source>
</reference>